<dbReference type="InterPro" id="IPR007856">
    <property type="entry name" value="SapB_1"/>
</dbReference>
<dbReference type="SUPFAM" id="SSF47862">
    <property type="entry name" value="Saposin"/>
    <property type="match status" value="1"/>
</dbReference>
<organism evidence="4 5">
    <name type="scientific">Trachymyrmex cornetzi</name>
    <dbReference type="NCBI Taxonomy" id="471704"/>
    <lineage>
        <taxon>Eukaryota</taxon>
        <taxon>Metazoa</taxon>
        <taxon>Ecdysozoa</taxon>
        <taxon>Arthropoda</taxon>
        <taxon>Hexapoda</taxon>
        <taxon>Insecta</taxon>
        <taxon>Pterygota</taxon>
        <taxon>Neoptera</taxon>
        <taxon>Endopterygota</taxon>
        <taxon>Hymenoptera</taxon>
        <taxon>Apocrita</taxon>
        <taxon>Aculeata</taxon>
        <taxon>Formicoidea</taxon>
        <taxon>Formicidae</taxon>
        <taxon>Myrmicinae</taxon>
        <taxon>Trachymyrmex</taxon>
    </lineage>
</organism>
<dbReference type="Pfam" id="PF03489">
    <property type="entry name" value="SapB_2"/>
    <property type="match status" value="1"/>
</dbReference>
<gene>
    <name evidence="4" type="ORF">ALC57_06654</name>
</gene>
<feature type="domain" description="Saposin B-type" evidence="3">
    <location>
        <begin position="153"/>
        <end position="234"/>
    </location>
</feature>
<dbReference type="EMBL" id="KQ979568">
    <property type="protein sequence ID" value="KYN20748.1"/>
    <property type="molecule type" value="Genomic_DNA"/>
</dbReference>
<dbReference type="SMART" id="SM00741">
    <property type="entry name" value="SapB"/>
    <property type="match status" value="2"/>
</dbReference>
<dbReference type="InterPro" id="IPR051428">
    <property type="entry name" value="Sphingo_Act-Surfact_Prot"/>
</dbReference>
<reference evidence="4 5" key="1">
    <citation type="submission" date="2015-09" db="EMBL/GenBank/DDBJ databases">
        <title>Trachymyrmex cornetzi WGS genome.</title>
        <authorList>
            <person name="Nygaard S."/>
            <person name="Hu H."/>
            <person name="Boomsma J."/>
            <person name="Zhang G."/>
        </authorList>
    </citation>
    <scope>NUCLEOTIDE SEQUENCE [LARGE SCALE GENOMIC DNA]</scope>
    <source>
        <strain evidence="4">Tcor2-1</strain>
        <tissue evidence="4">Whole body</tissue>
    </source>
</reference>
<dbReference type="PROSITE" id="PS50015">
    <property type="entry name" value="SAP_B"/>
    <property type="match status" value="2"/>
</dbReference>
<dbReference type="InterPro" id="IPR011001">
    <property type="entry name" value="Saposin-like"/>
</dbReference>
<dbReference type="PANTHER" id="PTHR11480:SF3">
    <property type="entry name" value="BCDNA.GH08312"/>
    <property type="match status" value="1"/>
</dbReference>
<dbReference type="Gene3D" id="1.10.225.10">
    <property type="entry name" value="Saposin-like"/>
    <property type="match status" value="2"/>
</dbReference>
<feature type="non-terminal residue" evidence="4">
    <location>
        <position position="1"/>
    </location>
</feature>
<dbReference type="Pfam" id="PF05184">
    <property type="entry name" value="SapB_1"/>
    <property type="match status" value="1"/>
</dbReference>
<dbReference type="GO" id="GO:0006629">
    <property type="term" value="P:lipid metabolic process"/>
    <property type="evidence" value="ECO:0007669"/>
    <property type="project" value="InterPro"/>
</dbReference>
<dbReference type="AlphaFoldDB" id="A0A195E6E5"/>
<evidence type="ECO:0000256" key="1">
    <source>
        <dbReference type="ARBA" id="ARBA00023157"/>
    </source>
</evidence>
<evidence type="ECO:0000313" key="5">
    <source>
        <dbReference type="Proteomes" id="UP000078492"/>
    </source>
</evidence>
<protein>
    <submittedName>
        <fullName evidence="4">Proactivator polypeptide</fullName>
    </submittedName>
</protein>
<proteinExistence type="predicted"/>
<keyword evidence="1" id="KW-1015">Disulfide bond</keyword>
<dbReference type="STRING" id="471704.A0A195E6E5"/>
<evidence type="ECO:0000259" key="3">
    <source>
        <dbReference type="PROSITE" id="PS50015"/>
    </source>
</evidence>
<dbReference type="InterPro" id="IPR008139">
    <property type="entry name" value="SaposinB_dom"/>
</dbReference>
<dbReference type="PANTHER" id="PTHR11480">
    <property type="entry name" value="SAPOSIN-RELATED"/>
    <property type="match status" value="1"/>
</dbReference>
<evidence type="ECO:0000313" key="4">
    <source>
        <dbReference type="EMBL" id="KYN20748.1"/>
    </source>
</evidence>
<feature type="domain" description="Saposin B-type" evidence="3">
    <location>
        <begin position="51"/>
        <end position="135"/>
    </location>
</feature>
<name>A0A195E6E5_9HYME</name>
<sequence length="234" mass="26458">VITTDPKVSVMEEELRKEISLKKHSSSLQVRTMQLPLELPPYPTQSENTDRTQTCKLCEYLLLAFVYFGDSTNANEEQVKEFLRRVCIKVPTSVEIRDDCQSVVNIYGGAIVTTLAMDMDPSLVCSMIRVCPSESLVNMWEDIPKNFISTEKNKPNCPFCLLAVSEICNVIKSNKTETTIKIELDKLCNRMSRTSNTVCTNFVQTYGIELIELLLLDSSIESVCNYLSLCVPEM</sequence>
<dbReference type="InterPro" id="IPR008138">
    <property type="entry name" value="SapB_2"/>
</dbReference>
<keyword evidence="5" id="KW-1185">Reference proteome</keyword>
<accession>A0A195E6E5</accession>
<dbReference type="Proteomes" id="UP000078492">
    <property type="component" value="Unassembled WGS sequence"/>
</dbReference>
<evidence type="ECO:0000256" key="2">
    <source>
        <dbReference type="ARBA" id="ARBA00023180"/>
    </source>
</evidence>
<keyword evidence="2" id="KW-0325">Glycoprotein</keyword>